<dbReference type="FunFam" id="3.30.160.60:FF:000478">
    <property type="entry name" value="Zinc finger protein 133"/>
    <property type="match status" value="1"/>
</dbReference>
<dbReference type="GO" id="GO:0008270">
    <property type="term" value="F:zinc ion binding"/>
    <property type="evidence" value="ECO:0007669"/>
    <property type="project" value="UniProtKB-KW"/>
</dbReference>
<dbReference type="InterPro" id="IPR036236">
    <property type="entry name" value="Znf_C2H2_sf"/>
</dbReference>
<evidence type="ECO:0000256" key="7">
    <source>
        <dbReference type="ARBA" id="ARBA00023242"/>
    </source>
</evidence>
<feature type="region of interest" description="Disordered" evidence="9">
    <location>
        <begin position="221"/>
        <end position="244"/>
    </location>
</feature>
<feature type="domain" description="C2H2-type" evidence="10">
    <location>
        <begin position="375"/>
        <end position="402"/>
    </location>
</feature>
<evidence type="ECO:0000313" key="12">
    <source>
        <dbReference type="Proteomes" id="UP000091820"/>
    </source>
</evidence>
<dbReference type="SUPFAM" id="SSF57667">
    <property type="entry name" value="beta-beta-alpha zinc fingers"/>
    <property type="match status" value="4"/>
</dbReference>
<dbReference type="InterPro" id="IPR013087">
    <property type="entry name" value="Znf_C2H2_type"/>
</dbReference>
<comment type="subcellular location">
    <subcellularLocation>
        <location evidence="1">Nucleus</location>
    </subcellularLocation>
</comment>
<reference evidence="12" key="1">
    <citation type="submission" date="2014-03" db="EMBL/GenBank/DDBJ databases">
        <authorList>
            <person name="Aksoy S."/>
            <person name="Warren W."/>
            <person name="Wilson R.K."/>
        </authorList>
    </citation>
    <scope>NUCLEOTIDE SEQUENCE [LARGE SCALE GENOMIC DNA]</scope>
    <source>
        <strain evidence="12">IAEA</strain>
    </source>
</reference>
<evidence type="ECO:0000259" key="10">
    <source>
        <dbReference type="PROSITE" id="PS50157"/>
    </source>
</evidence>
<organism evidence="11 12">
    <name type="scientific">Glossina brevipalpis</name>
    <dbReference type="NCBI Taxonomy" id="37001"/>
    <lineage>
        <taxon>Eukaryota</taxon>
        <taxon>Metazoa</taxon>
        <taxon>Ecdysozoa</taxon>
        <taxon>Arthropoda</taxon>
        <taxon>Hexapoda</taxon>
        <taxon>Insecta</taxon>
        <taxon>Pterygota</taxon>
        <taxon>Neoptera</taxon>
        <taxon>Endopterygota</taxon>
        <taxon>Diptera</taxon>
        <taxon>Brachycera</taxon>
        <taxon>Muscomorpha</taxon>
        <taxon>Hippoboscoidea</taxon>
        <taxon>Glossinidae</taxon>
        <taxon>Glossina</taxon>
    </lineage>
</organism>
<dbReference type="STRING" id="37001.A0A1A9W9A5"/>
<dbReference type="PANTHER" id="PTHR24394:SF47">
    <property type="entry name" value="ZINC FINGER AND BTB DOMAIN CONTAINING 20"/>
    <property type="match status" value="1"/>
</dbReference>
<keyword evidence="12" id="KW-1185">Reference proteome</keyword>
<feature type="domain" description="C2H2-type" evidence="10">
    <location>
        <begin position="255"/>
        <end position="282"/>
    </location>
</feature>
<sequence length="584" mass="67396">MNLKSFLVKVNSDFKEVLQNKKDKVKHDDLSVDEEMLRLLDQNEEENDNENKFATRSSRKTPDSTEKTFEQSCGHQQQDLRKIELNMKLAKDDEQYQYASDMVTDFEEEERLSVDEIAPEESFEKQEGFVYEDSQDCVNVETEEQPPETEYANHNEVEEDKIIGKRNEQNLNDGYLRVYEAMLQVNSLHNNTCADDTSSVDAVSIHSNIIEIDSKVMEAELEDSNTQSSSIVEKSKSRKTSNNNNKSVNAYLPRFYCAQCNRDFSTKTNLNRHMSAHAGNKPYVCNTCNKSFSQNGSLKQHMYTHTGEKPFVCEICDRGFTQCKNLIYHKRRHTGELPFQCDHCRGTFRQKDALKVHFFKHHMITETTSDGQSTYTCTICQKSYHNKADVQKHMFYHVNNKNNFVLTDAETMQQEIEDEVQDSILPDNLNANFLVKEMDVSDVVLTKANCVVDVSASSAAEPSRAKRFKCRKCFKCFAIKKNLLRHLALHDITVDIIKFPCAFCDLTFDTKYAAYAHRAQQHANMAGSPIQCNDCNMEFSTMNGLMEHLSKLHQYQCVDCPNVNFQSLNDLKNHTLYHNFEETE</sequence>
<accession>A0A1A9W9A5</accession>
<evidence type="ECO:0000256" key="3">
    <source>
        <dbReference type="ARBA" id="ARBA00022737"/>
    </source>
</evidence>
<keyword evidence="4 8" id="KW-0863">Zinc-finger</keyword>
<dbReference type="GO" id="GO:0003677">
    <property type="term" value="F:DNA binding"/>
    <property type="evidence" value="ECO:0007669"/>
    <property type="project" value="UniProtKB-KW"/>
</dbReference>
<dbReference type="PROSITE" id="PS00028">
    <property type="entry name" value="ZINC_FINGER_C2H2_1"/>
    <property type="match status" value="6"/>
</dbReference>
<evidence type="ECO:0000256" key="8">
    <source>
        <dbReference type="PROSITE-ProRule" id="PRU00042"/>
    </source>
</evidence>
<dbReference type="PROSITE" id="PS50157">
    <property type="entry name" value="ZINC_FINGER_C2H2_2"/>
    <property type="match status" value="7"/>
</dbReference>
<evidence type="ECO:0000256" key="2">
    <source>
        <dbReference type="ARBA" id="ARBA00022723"/>
    </source>
</evidence>
<dbReference type="Gene3D" id="3.30.160.60">
    <property type="entry name" value="Classic Zinc Finger"/>
    <property type="match status" value="6"/>
</dbReference>
<dbReference type="FunFam" id="3.30.160.60:FF:000100">
    <property type="entry name" value="Zinc finger 45-like"/>
    <property type="match status" value="1"/>
</dbReference>
<dbReference type="EnsemblMetazoa" id="GBRI010959-RA">
    <property type="protein sequence ID" value="GBRI010959-PA"/>
    <property type="gene ID" value="GBRI010959"/>
</dbReference>
<keyword evidence="6" id="KW-0238">DNA-binding</keyword>
<feature type="region of interest" description="Disordered" evidence="9">
    <location>
        <begin position="40"/>
        <end position="71"/>
    </location>
</feature>
<evidence type="ECO:0000256" key="5">
    <source>
        <dbReference type="ARBA" id="ARBA00022833"/>
    </source>
</evidence>
<feature type="domain" description="C2H2-type" evidence="10">
    <location>
        <begin position="339"/>
        <end position="361"/>
    </location>
</feature>
<dbReference type="GO" id="GO:0005634">
    <property type="term" value="C:nucleus"/>
    <property type="evidence" value="ECO:0007669"/>
    <property type="project" value="UniProtKB-SubCell"/>
</dbReference>
<dbReference type="Proteomes" id="UP000091820">
    <property type="component" value="Unassembled WGS sequence"/>
</dbReference>
<dbReference type="VEuPathDB" id="VectorBase:GBRI010959"/>
<keyword evidence="5" id="KW-0862">Zinc</keyword>
<evidence type="ECO:0000256" key="4">
    <source>
        <dbReference type="ARBA" id="ARBA00022771"/>
    </source>
</evidence>
<proteinExistence type="predicted"/>
<evidence type="ECO:0000313" key="11">
    <source>
        <dbReference type="EnsemblMetazoa" id="GBRI010959-PA"/>
    </source>
</evidence>
<feature type="domain" description="C2H2-type" evidence="10">
    <location>
        <begin position="311"/>
        <end position="338"/>
    </location>
</feature>
<reference evidence="11" key="2">
    <citation type="submission" date="2020-05" db="UniProtKB">
        <authorList>
            <consortium name="EnsemblMetazoa"/>
        </authorList>
    </citation>
    <scope>IDENTIFICATION</scope>
    <source>
        <strain evidence="11">IAEA</strain>
    </source>
</reference>
<feature type="domain" description="C2H2-type" evidence="10">
    <location>
        <begin position="468"/>
        <end position="490"/>
    </location>
</feature>
<name>A0A1A9W9A5_9MUSC</name>
<keyword evidence="3" id="KW-0677">Repeat</keyword>
<dbReference type="PANTHER" id="PTHR24394">
    <property type="entry name" value="ZINC FINGER PROTEIN"/>
    <property type="match status" value="1"/>
</dbReference>
<feature type="domain" description="C2H2-type" evidence="10">
    <location>
        <begin position="530"/>
        <end position="553"/>
    </location>
</feature>
<dbReference type="FunFam" id="3.30.160.60:FF:000875">
    <property type="entry name" value="zinc finger protein 236 isoform X7"/>
    <property type="match status" value="1"/>
</dbReference>
<protein>
    <recommendedName>
        <fullName evidence="10">C2H2-type domain-containing protein</fullName>
    </recommendedName>
</protein>
<dbReference type="GO" id="GO:0000981">
    <property type="term" value="F:DNA-binding transcription factor activity, RNA polymerase II-specific"/>
    <property type="evidence" value="ECO:0007669"/>
    <property type="project" value="TreeGrafter"/>
</dbReference>
<evidence type="ECO:0000256" key="9">
    <source>
        <dbReference type="SAM" id="MobiDB-lite"/>
    </source>
</evidence>
<keyword evidence="2" id="KW-0479">Metal-binding</keyword>
<dbReference type="SMART" id="SM00355">
    <property type="entry name" value="ZnF_C2H2"/>
    <property type="match status" value="9"/>
</dbReference>
<keyword evidence="7" id="KW-0539">Nucleus</keyword>
<dbReference type="Pfam" id="PF00096">
    <property type="entry name" value="zf-C2H2"/>
    <property type="match status" value="4"/>
</dbReference>
<dbReference type="AlphaFoldDB" id="A0A1A9W9A5"/>
<feature type="domain" description="C2H2-type" evidence="10">
    <location>
        <begin position="283"/>
        <end position="310"/>
    </location>
</feature>
<feature type="compositionally biased region" description="Basic and acidic residues" evidence="9">
    <location>
        <begin position="60"/>
        <end position="69"/>
    </location>
</feature>
<evidence type="ECO:0000256" key="1">
    <source>
        <dbReference type="ARBA" id="ARBA00004123"/>
    </source>
</evidence>
<evidence type="ECO:0000256" key="6">
    <source>
        <dbReference type="ARBA" id="ARBA00023125"/>
    </source>
</evidence>